<comment type="similarity">
    <text evidence="1">Belongs to the peptidase C56 family.</text>
</comment>
<protein>
    <recommendedName>
        <fullName evidence="2">DJ-1/PfpI domain-containing protein</fullName>
    </recommendedName>
</protein>
<dbReference type="PROSITE" id="PS51276">
    <property type="entry name" value="PEPTIDASE_C56_PFPI"/>
    <property type="match status" value="1"/>
</dbReference>
<dbReference type="Gene3D" id="3.40.50.880">
    <property type="match status" value="1"/>
</dbReference>
<evidence type="ECO:0000256" key="1">
    <source>
        <dbReference type="ARBA" id="ARBA00008542"/>
    </source>
</evidence>
<dbReference type="InterPro" id="IPR029062">
    <property type="entry name" value="Class_I_gatase-like"/>
</dbReference>
<reference evidence="3" key="1">
    <citation type="journal article" date="2020" name="J. Eukaryot. Microbiol.">
        <title>De novo Sequencing, Assembly and Annotation of the Transcriptome for the Free-Living Testate Amoeba Arcella intermedia.</title>
        <authorList>
            <person name="Ribeiro G.M."/>
            <person name="Porfirio-Sousa A.L."/>
            <person name="Maurer-Alcala X.X."/>
            <person name="Katz L.A."/>
            <person name="Lahr D.J.G."/>
        </authorList>
    </citation>
    <scope>NUCLEOTIDE SEQUENCE</scope>
</reference>
<proteinExistence type="inferred from homology"/>
<evidence type="ECO:0000259" key="2">
    <source>
        <dbReference type="Pfam" id="PF01965"/>
    </source>
</evidence>
<dbReference type="PANTHER" id="PTHR42733">
    <property type="entry name" value="DJ-1 PROTEIN"/>
    <property type="match status" value="1"/>
</dbReference>
<dbReference type="PANTHER" id="PTHR42733:SF2">
    <property type="entry name" value="DJ-1_THIJ_PFPI FAMILY PROTEIN"/>
    <property type="match status" value="1"/>
</dbReference>
<dbReference type="EMBL" id="GIBP01008216">
    <property type="protein sequence ID" value="NDV37185.1"/>
    <property type="molecule type" value="Transcribed_RNA"/>
</dbReference>
<organism evidence="3">
    <name type="scientific">Arcella intermedia</name>
    <dbReference type="NCBI Taxonomy" id="1963864"/>
    <lineage>
        <taxon>Eukaryota</taxon>
        <taxon>Amoebozoa</taxon>
        <taxon>Tubulinea</taxon>
        <taxon>Elardia</taxon>
        <taxon>Arcellinida</taxon>
        <taxon>Sphaerothecina</taxon>
        <taxon>Arcellidae</taxon>
        <taxon>Arcella</taxon>
    </lineage>
</organism>
<dbReference type="SUPFAM" id="SSF52317">
    <property type="entry name" value="Class I glutamine amidotransferase-like"/>
    <property type="match status" value="1"/>
</dbReference>
<dbReference type="CDD" id="cd03169">
    <property type="entry name" value="GATase1_PfpI_1"/>
    <property type="match status" value="1"/>
</dbReference>
<dbReference type="AlphaFoldDB" id="A0A6B2LJL6"/>
<evidence type="ECO:0000313" key="3">
    <source>
        <dbReference type="EMBL" id="NDV37185.1"/>
    </source>
</evidence>
<dbReference type="NCBIfam" id="TIGR01382">
    <property type="entry name" value="PfpI"/>
    <property type="match status" value="1"/>
</dbReference>
<dbReference type="InterPro" id="IPR002818">
    <property type="entry name" value="DJ-1/PfpI"/>
</dbReference>
<dbReference type="InterPro" id="IPR006286">
    <property type="entry name" value="C56_PfpI-like"/>
</dbReference>
<sequence length="195" mass="21233">MSKKVLLLVGDYVEDYEAMVPLQVLLTVGHHVDVVSPDKKAGDTVKTAIHDFLPGEQTYVELKGHNFSITKDWTAVDGAHYDGLLIPGGRAPEFLRQRDDVLKLVQHFCDTNKPLGAICHGPLVLTAIPGFLKGRKATAYPALKWDLLNAGAQWSDQCPIDGAVTDGHLVTGCAWPGHPAWLKAFIGLLGTKFQL</sequence>
<accession>A0A6B2LJL6</accession>
<feature type="domain" description="DJ-1/PfpI" evidence="2">
    <location>
        <begin position="3"/>
        <end position="186"/>
    </location>
</feature>
<name>A0A6B2LJL6_9EUKA</name>
<dbReference type="Pfam" id="PF01965">
    <property type="entry name" value="DJ-1_PfpI"/>
    <property type="match status" value="1"/>
</dbReference>